<dbReference type="SMART" id="SM00316">
    <property type="entry name" value="S1"/>
    <property type="match status" value="3"/>
</dbReference>
<dbReference type="SUPFAM" id="SSF50249">
    <property type="entry name" value="Nucleic acid-binding proteins"/>
    <property type="match status" value="3"/>
</dbReference>
<evidence type="ECO:0000256" key="4">
    <source>
        <dbReference type="ARBA" id="ARBA00025604"/>
    </source>
</evidence>
<comment type="similarity">
    <text evidence="1">Belongs to the bacterial ribosomal protein bS1 family.</text>
</comment>
<dbReference type="PANTHER" id="PTHR10724">
    <property type="entry name" value="30S RIBOSOMAL PROTEIN S1"/>
    <property type="match status" value="1"/>
</dbReference>
<dbReference type="GO" id="GO:0006412">
    <property type="term" value="P:translation"/>
    <property type="evidence" value="ECO:0007669"/>
    <property type="project" value="TreeGrafter"/>
</dbReference>
<name>A0A9D6V617_9BACT</name>
<dbReference type="Proteomes" id="UP000807825">
    <property type="component" value="Unassembled WGS sequence"/>
</dbReference>
<dbReference type="InterPro" id="IPR050437">
    <property type="entry name" value="Ribos_protein_bS1-like"/>
</dbReference>
<keyword evidence="3" id="KW-0687">Ribonucleoprotein</keyword>
<evidence type="ECO:0000313" key="7">
    <source>
        <dbReference type="Proteomes" id="UP000807825"/>
    </source>
</evidence>
<dbReference type="GO" id="GO:0003729">
    <property type="term" value="F:mRNA binding"/>
    <property type="evidence" value="ECO:0007669"/>
    <property type="project" value="TreeGrafter"/>
</dbReference>
<accession>A0A9D6V617</accession>
<dbReference type="AlphaFoldDB" id="A0A9D6V617"/>
<organism evidence="6 7">
    <name type="scientific">Desulfomonile tiedjei</name>
    <dbReference type="NCBI Taxonomy" id="2358"/>
    <lineage>
        <taxon>Bacteria</taxon>
        <taxon>Pseudomonadati</taxon>
        <taxon>Thermodesulfobacteriota</taxon>
        <taxon>Desulfomonilia</taxon>
        <taxon>Desulfomonilales</taxon>
        <taxon>Desulfomonilaceae</taxon>
        <taxon>Desulfomonile</taxon>
    </lineage>
</organism>
<evidence type="ECO:0000256" key="1">
    <source>
        <dbReference type="ARBA" id="ARBA00006767"/>
    </source>
</evidence>
<dbReference type="Pfam" id="PF00575">
    <property type="entry name" value="S1"/>
    <property type="match status" value="3"/>
</dbReference>
<feature type="non-terminal residue" evidence="6">
    <location>
        <position position="1"/>
    </location>
</feature>
<dbReference type="GO" id="GO:0005840">
    <property type="term" value="C:ribosome"/>
    <property type="evidence" value="ECO:0007669"/>
    <property type="project" value="UniProtKB-KW"/>
</dbReference>
<sequence>VEYSERGRNIVISRRALLEEERRQKAEELKKTLKSGDEVQGTVQKLAPFGAFVDIGGVEGLIPMSELAWFRVNEASDVLHTGETVTVRILDLDWAHNRISLSLKQTLEDPWSTVARRYAEEAVIEGAVTKLMNFGAFVQLEPGVEGLIHISNLGAGRRINHPREVVSEGDQVQVRIISVDQQARRIGLELKHPGIEGSLDAVELREGDVVTGEVDSVKDYGLFVTLPGGKSGLLHVSEVGDGRTGDLRSRFAVGSSIQVQILAVDVESGKISLSTKSLKQHEEHSQFKEFITGKESRSSFGTLGELLKDKIKT</sequence>
<dbReference type="Gene3D" id="2.40.50.140">
    <property type="entry name" value="Nucleic acid-binding proteins"/>
    <property type="match status" value="3"/>
</dbReference>
<feature type="domain" description="S1 motif" evidence="5">
    <location>
        <begin position="36"/>
        <end position="104"/>
    </location>
</feature>
<evidence type="ECO:0000313" key="6">
    <source>
        <dbReference type="EMBL" id="MBI5252770.1"/>
    </source>
</evidence>
<evidence type="ECO:0000259" key="5">
    <source>
        <dbReference type="PROSITE" id="PS50126"/>
    </source>
</evidence>
<dbReference type="EMBL" id="JACRDE010000646">
    <property type="protein sequence ID" value="MBI5252770.1"/>
    <property type="molecule type" value="Genomic_DNA"/>
</dbReference>
<dbReference type="PANTHER" id="PTHR10724:SF7">
    <property type="entry name" value="SMALL RIBOSOMAL SUBUNIT PROTEIN BS1C"/>
    <property type="match status" value="1"/>
</dbReference>
<comment type="function">
    <text evidence="4">Binds mRNA; thus facilitating recognition of the initiation point. It is needed to translate mRNA with a short Shine-Dalgarno (SD) purine-rich sequence.</text>
</comment>
<dbReference type="PROSITE" id="PS50126">
    <property type="entry name" value="S1"/>
    <property type="match status" value="3"/>
</dbReference>
<evidence type="ECO:0000256" key="2">
    <source>
        <dbReference type="ARBA" id="ARBA00022980"/>
    </source>
</evidence>
<comment type="caution">
    <text evidence="6">The sequence shown here is derived from an EMBL/GenBank/DDBJ whole genome shotgun (WGS) entry which is preliminary data.</text>
</comment>
<gene>
    <name evidence="6" type="ORF">HY912_25010</name>
</gene>
<dbReference type="InterPro" id="IPR035104">
    <property type="entry name" value="Ribosomal_protein_S1-like"/>
</dbReference>
<evidence type="ECO:0000256" key="3">
    <source>
        <dbReference type="ARBA" id="ARBA00023274"/>
    </source>
</evidence>
<dbReference type="InterPro" id="IPR003029">
    <property type="entry name" value="S1_domain"/>
</dbReference>
<dbReference type="PRINTS" id="PR00681">
    <property type="entry name" value="RIBOSOMALS1"/>
</dbReference>
<protein>
    <submittedName>
        <fullName evidence="6">S1 RNA-binding domain-containing protein</fullName>
    </submittedName>
</protein>
<reference evidence="6" key="1">
    <citation type="submission" date="2020-07" db="EMBL/GenBank/DDBJ databases">
        <title>Huge and variable diversity of episymbiotic CPR bacteria and DPANN archaea in groundwater ecosystems.</title>
        <authorList>
            <person name="He C.Y."/>
            <person name="Keren R."/>
            <person name="Whittaker M."/>
            <person name="Farag I.F."/>
            <person name="Doudna J."/>
            <person name="Cate J.H.D."/>
            <person name="Banfield J.F."/>
        </authorList>
    </citation>
    <scope>NUCLEOTIDE SEQUENCE</scope>
    <source>
        <strain evidence="6">NC_groundwater_1664_Pr3_B-0.1um_52_9</strain>
    </source>
</reference>
<feature type="domain" description="S1 motif" evidence="5">
    <location>
        <begin position="207"/>
        <end position="276"/>
    </location>
</feature>
<feature type="domain" description="S1 motif" evidence="5">
    <location>
        <begin position="121"/>
        <end position="191"/>
    </location>
</feature>
<dbReference type="GO" id="GO:0003735">
    <property type="term" value="F:structural constituent of ribosome"/>
    <property type="evidence" value="ECO:0007669"/>
    <property type="project" value="TreeGrafter"/>
</dbReference>
<dbReference type="GO" id="GO:1990904">
    <property type="term" value="C:ribonucleoprotein complex"/>
    <property type="evidence" value="ECO:0007669"/>
    <property type="project" value="UniProtKB-KW"/>
</dbReference>
<dbReference type="FunFam" id="2.40.50.140:FF:000103">
    <property type="entry name" value="protein RRP5 homolog"/>
    <property type="match status" value="1"/>
</dbReference>
<proteinExistence type="inferred from homology"/>
<dbReference type="InterPro" id="IPR012340">
    <property type="entry name" value="NA-bd_OB-fold"/>
</dbReference>
<keyword evidence="2" id="KW-0689">Ribosomal protein</keyword>